<dbReference type="GO" id="GO:0001729">
    <property type="term" value="F:ceramide kinase activity"/>
    <property type="evidence" value="ECO:0007669"/>
    <property type="project" value="TreeGrafter"/>
</dbReference>
<dbReference type="Pfam" id="PF25382">
    <property type="entry name" value="PH_CERK"/>
    <property type="match status" value="1"/>
</dbReference>
<dbReference type="PANTHER" id="PTHR12358">
    <property type="entry name" value="SPHINGOSINE KINASE"/>
    <property type="match status" value="1"/>
</dbReference>
<evidence type="ECO:0000313" key="3">
    <source>
        <dbReference type="Ensembl" id="ENSLCAP00010033173.1"/>
    </source>
</evidence>
<keyword evidence="1" id="KW-1133">Transmembrane helix</keyword>
<organism evidence="3 4">
    <name type="scientific">Lates calcarifer</name>
    <name type="common">Barramundi</name>
    <name type="synonym">Holocentrus calcarifer</name>
    <dbReference type="NCBI Taxonomy" id="8187"/>
    <lineage>
        <taxon>Eukaryota</taxon>
        <taxon>Metazoa</taxon>
        <taxon>Chordata</taxon>
        <taxon>Craniata</taxon>
        <taxon>Vertebrata</taxon>
        <taxon>Euteleostomi</taxon>
        <taxon>Actinopterygii</taxon>
        <taxon>Neopterygii</taxon>
        <taxon>Teleostei</taxon>
        <taxon>Neoteleostei</taxon>
        <taxon>Acanthomorphata</taxon>
        <taxon>Carangaria</taxon>
        <taxon>Carangaria incertae sedis</taxon>
        <taxon>Centropomidae</taxon>
        <taxon>Lates</taxon>
    </lineage>
</organism>
<evidence type="ECO:0000313" key="4">
    <source>
        <dbReference type="Proteomes" id="UP000314980"/>
    </source>
</evidence>
<reference evidence="3" key="2">
    <citation type="submission" date="2025-08" db="UniProtKB">
        <authorList>
            <consortium name="Ensembl"/>
        </authorList>
    </citation>
    <scope>IDENTIFICATION</scope>
</reference>
<reference evidence="3" key="3">
    <citation type="submission" date="2025-09" db="UniProtKB">
        <authorList>
            <consortium name="Ensembl"/>
        </authorList>
    </citation>
    <scope>IDENTIFICATION</scope>
</reference>
<keyword evidence="1" id="KW-0472">Membrane</keyword>
<dbReference type="InterPro" id="IPR017438">
    <property type="entry name" value="ATP-NAD_kinase_N"/>
</dbReference>
<dbReference type="InParanoid" id="A0A4W6E7F3"/>
<dbReference type="Ensembl" id="ENSLCAT00010033962.1">
    <property type="protein sequence ID" value="ENSLCAP00010033173.1"/>
    <property type="gene ID" value="ENSLCAG00010015591.1"/>
</dbReference>
<dbReference type="GeneTree" id="ENSGT00940000156976"/>
<accession>A0A4W6E7F3</accession>
<dbReference type="GO" id="GO:0006672">
    <property type="term" value="P:ceramide metabolic process"/>
    <property type="evidence" value="ECO:0007669"/>
    <property type="project" value="TreeGrafter"/>
</dbReference>
<keyword evidence="1" id="KW-0812">Transmembrane</keyword>
<dbReference type="InterPro" id="IPR057465">
    <property type="entry name" value="CERK_PH"/>
</dbReference>
<protein>
    <recommendedName>
        <fullName evidence="2">DAGKc domain-containing protein</fullName>
    </recommendedName>
</protein>
<dbReference type="STRING" id="8187.ENSLCAP00010033173"/>
<dbReference type="GO" id="GO:0016020">
    <property type="term" value="C:membrane"/>
    <property type="evidence" value="ECO:0007669"/>
    <property type="project" value="GOC"/>
</dbReference>
<name>A0A4W6E7F3_LATCA</name>
<dbReference type="AlphaFoldDB" id="A0A4W6E7F3"/>
<dbReference type="Proteomes" id="UP000314980">
    <property type="component" value="Unassembled WGS sequence"/>
</dbReference>
<sequence>MFVGGKHDMNGNYRKLYLAYLITALLFSFFFSVLSTVSYVRRTRQHQWRCSDVTFHCANQALCEQWIQVINEQLTLFTNRPKSLLVYINPYGGKRHGKRIYEQKVAPLFRCARISADVIGRSLSVAFLNI</sequence>
<evidence type="ECO:0000259" key="2">
    <source>
        <dbReference type="PROSITE" id="PS50146"/>
    </source>
</evidence>
<feature type="domain" description="DAGKc" evidence="2">
    <location>
        <begin position="79"/>
        <end position="130"/>
    </location>
</feature>
<proteinExistence type="predicted"/>
<keyword evidence="4" id="KW-1185">Reference proteome</keyword>
<dbReference type="PROSITE" id="PS50146">
    <property type="entry name" value="DAGK"/>
    <property type="match status" value="1"/>
</dbReference>
<feature type="transmembrane region" description="Helical" evidence="1">
    <location>
        <begin position="17"/>
        <end position="40"/>
    </location>
</feature>
<dbReference type="InterPro" id="IPR001206">
    <property type="entry name" value="Diacylglycerol_kinase_cat_dom"/>
</dbReference>
<dbReference type="PANTHER" id="PTHR12358:SF25">
    <property type="entry name" value="CERAMIDE KINASE"/>
    <property type="match status" value="1"/>
</dbReference>
<dbReference type="InterPro" id="IPR050187">
    <property type="entry name" value="Lipid_Phosphate_FormReg"/>
</dbReference>
<dbReference type="Gene3D" id="3.40.50.10330">
    <property type="entry name" value="Probable inorganic polyphosphate/atp-NAD kinase, domain 1"/>
    <property type="match status" value="1"/>
</dbReference>
<reference evidence="4" key="1">
    <citation type="submission" date="2015-09" db="EMBL/GenBank/DDBJ databases">
        <authorList>
            <person name="Sai Rama Sridatta P."/>
        </authorList>
    </citation>
    <scope>NUCLEOTIDE SEQUENCE [LARGE SCALE GENOMIC DNA]</scope>
</reference>
<evidence type="ECO:0000256" key="1">
    <source>
        <dbReference type="SAM" id="Phobius"/>
    </source>
</evidence>